<organism evidence="1 2">
    <name type="scientific">Hermetia illucens</name>
    <name type="common">Black soldier fly</name>
    <dbReference type="NCBI Taxonomy" id="343691"/>
    <lineage>
        <taxon>Eukaryota</taxon>
        <taxon>Metazoa</taxon>
        <taxon>Ecdysozoa</taxon>
        <taxon>Arthropoda</taxon>
        <taxon>Hexapoda</taxon>
        <taxon>Insecta</taxon>
        <taxon>Pterygota</taxon>
        <taxon>Neoptera</taxon>
        <taxon>Endopterygota</taxon>
        <taxon>Diptera</taxon>
        <taxon>Brachycera</taxon>
        <taxon>Stratiomyomorpha</taxon>
        <taxon>Stratiomyidae</taxon>
        <taxon>Hermetiinae</taxon>
        <taxon>Hermetia</taxon>
    </lineage>
</organism>
<protein>
    <submittedName>
        <fullName evidence="1">Uncharacterized protein</fullName>
    </submittedName>
</protein>
<dbReference type="Proteomes" id="UP000594454">
    <property type="component" value="Chromosome 1"/>
</dbReference>
<sequence length="74" mass="8694">MISDFYFSRSNYLSKRYMWTFMGAIIIRKAILRSLRILNNIQICSPWSGSLPFVGNIQPNKSRDSNPKFFKIKS</sequence>
<dbReference type="EMBL" id="LR899009">
    <property type="protein sequence ID" value="CAD7079553.1"/>
    <property type="molecule type" value="Genomic_DNA"/>
</dbReference>
<dbReference type="AlphaFoldDB" id="A0A7R8UF46"/>
<proteinExistence type="predicted"/>
<name>A0A7R8UF46_HERIL</name>
<reference evidence="1 2" key="1">
    <citation type="submission" date="2020-11" db="EMBL/GenBank/DDBJ databases">
        <authorList>
            <person name="Wallbank WR R."/>
            <person name="Pardo Diaz C."/>
            <person name="Kozak K."/>
            <person name="Martin S."/>
            <person name="Jiggins C."/>
            <person name="Moest M."/>
            <person name="Warren A I."/>
            <person name="Generalovic N T."/>
            <person name="Byers J.R.P. K."/>
            <person name="Montejo-Kovacevich G."/>
            <person name="Yen C E."/>
        </authorList>
    </citation>
    <scope>NUCLEOTIDE SEQUENCE [LARGE SCALE GENOMIC DNA]</scope>
</reference>
<evidence type="ECO:0000313" key="1">
    <source>
        <dbReference type="EMBL" id="CAD7079553.1"/>
    </source>
</evidence>
<accession>A0A7R8UF46</accession>
<dbReference type="InParanoid" id="A0A7R8UF46"/>
<keyword evidence="2" id="KW-1185">Reference proteome</keyword>
<gene>
    <name evidence="1" type="ORF">HERILL_LOCUS2766</name>
</gene>
<evidence type="ECO:0000313" key="2">
    <source>
        <dbReference type="Proteomes" id="UP000594454"/>
    </source>
</evidence>